<evidence type="ECO:0000313" key="1">
    <source>
        <dbReference type="EMBL" id="TQL94593.1"/>
    </source>
</evidence>
<gene>
    <name evidence="1" type="ORF">FB559_0069</name>
</gene>
<protein>
    <recommendedName>
        <fullName evidence="3">Outer membrane repeat protein</fullName>
    </recommendedName>
</protein>
<dbReference type="AlphaFoldDB" id="A0A543CBZ1"/>
<evidence type="ECO:0000313" key="2">
    <source>
        <dbReference type="Proteomes" id="UP000316096"/>
    </source>
</evidence>
<accession>A0A543CBZ1</accession>
<comment type="caution">
    <text evidence="1">The sequence shown here is derived from an EMBL/GenBank/DDBJ whole genome shotgun (WGS) entry which is preliminary data.</text>
</comment>
<sequence length="298" mass="28961">MGSFSKVTGGAGAAVLAGTTLIMAFPAQSMASGPRVVKVPCSAAALAASITTANTIPSVLRLRANCTYSITTPTTVATGLPAITGNVTLTGGPGTTIRRDPAVPTIFRILDVVAGGTLRVTGIAIANGASAGLGGGIQNAGTLVLRRVTMSGNRAGNGGGVSNAATGTATISRSLLNANTTTSVGGGGLINFGTLTVTGSIISANVAPINGGGLNTQPGGISRLVRTTLDHNTSGGLGGGLSNLGTTSLDRTLVSANRGSSGGGIASGNTNVTLVRSIVRNNIPDNCNPLNTIPGCVG</sequence>
<dbReference type="SUPFAM" id="SSF51126">
    <property type="entry name" value="Pectin lyase-like"/>
    <property type="match status" value="1"/>
</dbReference>
<evidence type="ECO:0008006" key="3">
    <source>
        <dbReference type="Google" id="ProtNLM"/>
    </source>
</evidence>
<name>A0A543CBZ1_9ACTN</name>
<dbReference type="EMBL" id="VFOZ01000001">
    <property type="protein sequence ID" value="TQL94593.1"/>
    <property type="molecule type" value="Genomic_DNA"/>
</dbReference>
<keyword evidence="2" id="KW-1185">Reference proteome</keyword>
<proteinExistence type="predicted"/>
<dbReference type="Proteomes" id="UP000316096">
    <property type="component" value="Unassembled WGS sequence"/>
</dbReference>
<dbReference type="InterPro" id="IPR011050">
    <property type="entry name" value="Pectin_lyase_fold/virulence"/>
</dbReference>
<organism evidence="1 2">
    <name type="scientific">Actinoallomurus bryophytorum</name>
    <dbReference type="NCBI Taxonomy" id="1490222"/>
    <lineage>
        <taxon>Bacteria</taxon>
        <taxon>Bacillati</taxon>
        <taxon>Actinomycetota</taxon>
        <taxon>Actinomycetes</taxon>
        <taxon>Streptosporangiales</taxon>
        <taxon>Thermomonosporaceae</taxon>
        <taxon>Actinoallomurus</taxon>
    </lineage>
</organism>
<reference evidence="1 2" key="1">
    <citation type="submission" date="2019-06" db="EMBL/GenBank/DDBJ databases">
        <title>Sequencing the genomes of 1000 actinobacteria strains.</title>
        <authorList>
            <person name="Klenk H.-P."/>
        </authorList>
    </citation>
    <scope>NUCLEOTIDE SEQUENCE [LARGE SCALE GENOMIC DNA]</scope>
    <source>
        <strain evidence="1 2">DSM 102200</strain>
    </source>
</reference>